<feature type="domain" description="HTH luxR-type" evidence="2">
    <location>
        <begin position="1"/>
        <end position="66"/>
    </location>
</feature>
<comment type="caution">
    <text evidence="3">The sequence shown here is derived from an EMBL/GenBank/DDBJ whole genome shotgun (WGS) entry which is preliminary data.</text>
</comment>
<protein>
    <submittedName>
        <fullName evidence="3">Helix-turn-helix domain-containing protein</fullName>
    </submittedName>
</protein>
<dbReference type="InterPro" id="IPR000792">
    <property type="entry name" value="Tscrpt_reg_LuxR_C"/>
</dbReference>
<keyword evidence="4" id="KW-1185">Reference proteome</keyword>
<evidence type="ECO:0000313" key="4">
    <source>
        <dbReference type="Proteomes" id="UP000618818"/>
    </source>
</evidence>
<sequence>MDGSPVPLGDDELVVLRLMAEGQTVEAVARRLDVSERTVRRKARAACEAAGVDTTVEAIVWAVRRRLI</sequence>
<reference evidence="3 4" key="1">
    <citation type="submission" date="2020-09" db="EMBL/GenBank/DDBJ databases">
        <title>novel species in genus Nocardioides.</title>
        <authorList>
            <person name="Zhang G."/>
        </authorList>
    </citation>
    <scope>NUCLEOTIDE SEQUENCE [LARGE SCALE GENOMIC DNA]</scope>
    <source>
        <strain evidence="3 4">KCTC 39551</strain>
    </source>
</reference>
<dbReference type="Pfam" id="PF00196">
    <property type="entry name" value="GerE"/>
    <property type="match status" value="1"/>
</dbReference>
<evidence type="ECO:0000256" key="1">
    <source>
        <dbReference type="ARBA" id="ARBA00023125"/>
    </source>
</evidence>
<dbReference type="SMART" id="SM00421">
    <property type="entry name" value="HTH_LUXR"/>
    <property type="match status" value="1"/>
</dbReference>
<dbReference type="PANTHER" id="PTHR43214">
    <property type="entry name" value="TWO-COMPONENT RESPONSE REGULATOR"/>
    <property type="match status" value="1"/>
</dbReference>
<dbReference type="Gene3D" id="1.10.10.10">
    <property type="entry name" value="Winged helix-like DNA-binding domain superfamily/Winged helix DNA-binding domain"/>
    <property type="match status" value="1"/>
</dbReference>
<dbReference type="SUPFAM" id="SSF46894">
    <property type="entry name" value="C-terminal effector domain of the bipartite response regulators"/>
    <property type="match status" value="1"/>
</dbReference>
<name>A0ABR8NC83_9ACTN</name>
<evidence type="ECO:0000313" key="3">
    <source>
        <dbReference type="EMBL" id="MBD3924479.1"/>
    </source>
</evidence>
<dbReference type="PROSITE" id="PS50043">
    <property type="entry name" value="HTH_LUXR_2"/>
    <property type="match status" value="1"/>
</dbReference>
<dbReference type="InterPro" id="IPR039420">
    <property type="entry name" value="WalR-like"/>
</dbReference>
<evidence type="ECO:0000259" key="2">
    <source>
        <dbReference type="PROSITE" id="PS50043"/>
    </source>
</evidence>
<proteinExistence type="predicted"/>
<dbReference type="Proteomes" id="UP000618818">
    <property type="component" value="Unassembled WGS sequence"/>
</dbReference>
<dbReference type="EMBL" id="JACXYZ010000001">
    <property type="protein sequence ID" value="MBD3924479.1"/>
    <property type="molecule type" value="Genomic_DNA"/>
</dbReference>
<gene>
    <name evidence="3" type="ORF">IEZ26_07610</name>
</gene>
<dbReference type="InterPro" id="IPR016032">
    <property type="entry name" value="Sig_transdc_resp-reg_C-effctor"/>
</dbReference>
<organism evidence="3 4">
    <name type="scientific">Nocardioides cavernae</name>
    <dbReference type="NCBI Taxonomy" id="1921566"/>
    <lineage>
        <taxon>Bacteria</taxon>
        <taxon>Bacillati</taxon>
        <taxon>Actinomycetota</taxon>
        <taxon>Actinomycetes</taxon>
        <taxon>Propionibacteriales</taxon>
        <taxon>Nocardioidaceae</taxon>
        <taxon>Nocardioides</taxon>
    </lineage>
</organism>
<keyword evidence="1" id="KW-0238">DNA-binding</keyword>
<dbReference type="InterPro" id="IPR036388">
    <property type="entry name" value="WH-like_DNA-bd_sf"/>
</dbReference>
<accession>A0ABR8NC83</accession>